<dbReference type="EMBL" id="JBHSDH010000013">
    <property type="protein sequence ID" value="MFC4293294.1"/>
    <property type="molecule type" value="Genomic_DNA"/>
</dbReference>
<feature type="binding site" evidence="7">
    <location>
        <position position="253"/>
    </location>
    <ligand>
        <name>sn-glycerol 3-phosphate</name>
        <dbReference type="ChEBI" id="CHEBI:57597"/>
    </ligand>
</feature>
<keyword evidence="5 7" id="KW-0594">Phospholipid biosynthesis</keyword>
<evidence type="ECO:0000256" key="5">
    <source>
        <dbReference type="ARBA" id="ARBA00023209"/>
    </source>
</evidence>
<feature type="binding site" evidence="7">
    <location>
        <position position="106"/>
    </location>
    <ligand>
        <name>sn-glycerol 3-phosphate</name>
        <dbReference type="ChEBI" id="CHEBI:57597"/>
    </ligand>
</feature>
<evidence type="ECO:0000256" key="9">
    <source>
        <dbReference type="RuleBase" id="RU000439"/>
    </source>
</evidence>
<feature type="active site" description="Proton acceptor" evidence="7">
    <location>
        <position position="189"/>
    </location>
</feature>
<dbReference type="Pfam" id="PF07479">
    <property type="entry name" value="NAD_Gly3P_dh_C"/>
    <property type="match status" value="1"/>
</dbReference>
<dbReference type="InterPro" id="IPR006168">
    <property type="entry name" value="G3P_DH_NAD-dep"/>
</dbReference>
<feature type="binding site" evidence="7">
    <location>
        <position position="277"/>
    </location>
    <ligand>
        <name>NADPH</name>
        <dbReference type="ChEBI" id="CHEBI:57783"/>
    </ligand>
</feature>
<feature type="binding site" evidence="7">
    <location>
        <position position="279"/>
    </location>
    <ligand>
        <name>NADPH</name>
        <dbReference type="ChEBI" id="CHEBI:57783"/>
    </ligand>
</feature>
<comment type="catalytic activity">
    <reaction evidence="7">
        <text>sn-glycerol 3-phosphate + NAD(+) = dihydroxyacetone phosphate + NADH + H(+)</text>
        <dbReference type="Rhea" id="RHEA:11092"/>
        <dbReference type="ChEBI" id="CHEBI:15378"/>
        <dbReference type="ChEBI" id="CHEBI:57540"/>
        <dbReference type="ChEBI" id="CHEBI:57597"/>
        <dbReference type="ChEBI" id="CHEBI:57642"/>
        <dbReference type="ChEBI" id="CHEBI:57945"/>
        <dbReference type="EC" id="1.1.1.94"/>
    </reaction>
</comment>
<proteinExistence type="inferred from homology"/>
<comment type="caution">
    <text evidence="12">The sequence shown here is derived from an EMBL/GenBank/DDBJ whole genome shotgun (WGS) entry which is preliminary data.</text>
</comment>
<comment type="pathway">
    <text evidence="7">Membrane lipid metabolism; glycerophospholipid metabolism.</text>
</comment>
<organism evidence="12 13">
    <name type="scientific">Sphingorhabdus arenilitoris</name>
    <dbReference type="NCBI Taxonomy" id="1490041"/>
    <lineage>
        <taxon>Bacteria</taxon>
        <taxon>Pseudomonadati</taxon>
        <taxon>Pseudomonadota</taxon>
        <taxon>Alphaproteobacteria</taxon>
        <taxon>Sphingomonadales</taxon>
        <taxon>Sphingomonadaceae</taxon>
        <taxon>Sphingorhabdus</taxon>
    </lineage>
</organism>
<keyword evidence="4 7" id="KW-0443">Lipid metabolism</keyword>
<keyword evidence="7 8" id="KW-0520">NAD</keyword>
<evidence type="ECO:0000256" key="8">
    <source>
        <dbReference type="RuleBase" id="RU000437"/>
    </source>
</evidence>
<sequence length="330" mass="34072">MSSYDYPVGIVGAGAWGTALAAVMADIHGKALLWARDPSLVAAINAAHENADYLPAIPLPASIMASNDMDDLARCAILLIVTPAQHLRHFLTNMPDIRSPLLLCCKGIEAGTGALMVDIAREVRPVNPVAILSGPTFAHEVAARKPAAMTLACEHEALGEQLAQAVAAPYFRPYWTDDVIGAEIGGAVKNVLAIGCGVVDGAGLGLNARASLIARGFAEMQRYGIARGARPETLAGLSGLGDLVLTCSSENSRNFSLGKGLGQGQSAADLLNGRRTVAEGAATAPVLLASAQALGADMPIVAAVCRLLDGSADVNEVIKALLSRPLKAER</sequence>
<keyword evidence="6 7" id="KW-1208">Phospholipid metabolism</keyword>
<keyword evidence="7" id="KW-0521">NADP</keyword>
<dbReference type="PROSITE" id="PS00957">
    <property type="entry name" value="NAD_G3PDH"/>
    <property type="match status" value="1"/>
</dbReference>
<feature type="domain" description="Glycerol-3-phosphate dehydrogenase NAD-dependent C-terminal" evidence="11">
    <location>
        <begin position="178"/>
        <end position="318"/>
    </location>
</feature>
<comment type="caution">
    <text evidence="7">Lacks conserved residue(s) required for the propagation of feature annotation.</text>
</comment>
<reference evidence="13" key="1">
    <citation type="journal article" date="2019" name="Int. J. Syst. Evol. Microbiol.">
        <title>The Global Catalogue of Microorganisms (GCM) 10K type strain sequencing project: providing services to taxonomists for standard genome sequencing and annotation.</title>
        <authorList>
            <consortium name="The Broad Institute Genomics Platform"/>
            <consortium name="The Broad Institute Genome Sequencing Center for Infectious Disease"/>
            <person name="Wu L."/>
            <person name="Ma J."/>
        </authorList>
    </citation>
    <scope>NUCLEOTIDE SEQUENCE [LARGE SCALE GENOMIC DNA]</scope>
    <source>
        <strain evidence="13">CECT 8531</strain>
    </source>
</reference>
<feature type="domain" description="Glycerol-3-phosphate dehydrogenase NAD-dependent N-terminal" evidence="10">
    <location>
        <begin position="8"/>
        <end position="157"/>
    </location>
</feature>
<feature type="binding site" evidence="7">
    <location>
        <position position="16"/>
    </location>
    <ligand>
        <name>NADPH</name>
        <dbReference type="ChEBI" id="CHEBI:57783"/>
    </ligand>
</feature>
<dbReference type="NCBIfam" id="NF000940">
    <property type="entry name" value="PRK00094.1-2"/>
    <property type="match status" value="1"/>
</dbReference>
<feature type="binding site" evidence="7">
    <location>
        <position position="53"/>
    </location>
    <ligand>
        <name>NADPH</name>
        <dbReference type="ChEBI" id="CHEBI:57783"/>
    </ligand>
</feature>
<feature type="binding site" evidence="7">
    <location>
        <position position="106"/>
    </location>
    <ligand>
        <name>NADPH</name>
        <dbReference type="ChEBI" id="CHEBI:57783"/>
    </ligand>
</feature>
<evidence type="ECO:0000313" key="13">
    <source>
        <dbReference type="Proteomes" id="UP001595887"/>
    </source>
</evidence>
<protein>
    <recommendedName>
        <fullName evidence="7">Glycerol-3-phosphate dehydrogenase [NAD(P)+]</fullName>
        <ecNumber evidence="7">1.1.1.94</ecNumber>
    </recommendedName>
    <alternativeName>
        <fullName evidence="7">NAD(P)(+)-dependent glycerol-3-phosphate dehydrogenase</fullName>
    </alternativeName>
    <alternativeName>
        <fullName evidence="7">NAD(P)H-dependent dihydroxyacetone-phosphate reductase</fullName>
    </alternativeName>
</protein>
<comment type="similarity">
    <text evidence="1 7 8">Belongs to the NAD-dependent glycerol-3-phosphate dehydrogenase family.</text>
</comment>
<accession>A0ABV8RKT9</accession>
<dbReference type="Gene3D" id="1.10.1040.10">
    <property type="entry name" value="N-(1-d-carboxylethyl)-l-norvaline Dehydrogenase, domain 2"/>
    <property type="match status" value="1"/>
</dbReference>
<feature type="binding site" evidence="7">
    <location>
        <position position="36"/>
    </location>
    <ligand>
        <name>NADPH</name>
        <dbReference type="ChEBI" id="CHEBI:57783"/>
    </ligand>
</feature>
<evidence type="ECO:0000259" key="11">
    <source>
        <dbReference type="Pfam" id="PF07479"/>
    </source>
</evidence>
<dbReference type="Proteomes" id="UP001595887">
    <property type="component" value="Unassembled WGS sequence"/>
</dbReference>
<keyword evidence="2 7" id="KW-0444">Lipid biosynthesis</keyword>
<evidence type="ECO:0000256" key="4">
    <source>
        <dbReference type="ARBA" id="ARBA00023098"/>
    </source>
</evidence>
<comment type="catalytic activity">
    <reaction evidence="7 9">
        <text>sn-glycerol 3-phosphate + NADP(+) = dihydroxyacetone phosphate + NADPH + H(+)</text>
        <dbReference type="Rhea" id="RHEA:11096"/>
        <dbReference type="ChEBI" id="CHEBI:15378"/>
        <dbReference type="ChEBI" id="CHEBI:57597"/>
        <dbReference type="ChEBI" id="CHEBI:57642"/>
        <dbReference type="ChEBI" id="CHEBI:57783"/>
        <dbReference type="ChEBI" id="CHEBI:58349"/>
        <dbReference type="EC" id="1.1.1.94"/>
    </reaction>
</comment>
<dbReference type="InterPro" id="IPR011128">
    <property type="entry name" value="G3P_DH_NAD-dep_N"/>
</dbReference>
<name>A0ABV8RKT9_9SPHN</name>
<evidence type="ECO:0000256" key="2">
    <source>
        <dbReference type="ARBA" id="ARBA00022516"/>
    </source>
</evidence>
<dbReference type="InterPro" id="IPR006109">
    <property type="entry name" value="G3P_DH_NAD-dep_C"/>
</dbReference>
<keyword evidence="7" id="KW-0963">Cytoplasm</keyword>
<dbReference type="EC" id="1.1.1.94" evidence="7"/>
<evidence type="ECO:0000313" key="12">
    <source>
        <dbReference type="EMBL" id="MFC4293294.1"/>
    </source>
</evidence>
<comment type="function">
    <text evidence="7">Catalyzes the reduction of the glycolytic intermediate dihydroxyacetone phosphate (DHAP) to sn-glycerol 3-phosphate (G3P), the key precursor for phospholipid synthesis.</text>
</comment>
<evidence type="ECO:0000256" key="1">
    <source>
        <dbReference type="ARBA" id="ARBA00011009"/>
    </source>
</evidence>
<keyword evidence="7" id="KW-0547">Nucleotide-binding</keyword>
<dbReference type="PANTHER" id="PTHR11728:SF1">
    <property type="entry name" value="GLYCEROL-3-PHOSPHATE DEHYDROGENASE [NAD(+)] 2, CHLOROPLASTIC"/>
    <property type="match status" value="1"/>
</dbReference>
<dbReference type="NCBIfam" id="NF000942">
    <property type="entry name" value="PRK00094.1-4"/>
    <property type="match status" value="1"/>
</dbReference>
<dbReference type="HAMAP" id="MF_00394">
    <property type="entry name" value="NAD_Glyc3P_dehydrog"/>
    <property type="match status" value="1"/>
</dbReference>
<evidence type="ECO:0000256" key="3">
    <source>
        <dbReference type="ARBA" id="ARBA00023002"/>
    </source>
</evidence>
<dbReference type="InterPro" id="IPR008927">
    <property type="entry name" value="6-PGluconate_DH-like_C_sf"/>
</dbReference>
<evidence type="ECO:0000256" key="7">
    <source>
        <dbReference type="HAMAP-Rule" id="MF_00394"/>
    </source>
</evidence>
<dbReference type="PANTHER" id="PTHR11728">
    <property type="entry name" value="GLYCEROL-3-PHOSPHATE DEHYDROGENASE"/>
    <property type="match status" value="1"/>
</dbReference>
<feature type="binding site" evidence="7">
    <location>
        <position position="134"/>
    </location>
    <ligand>
        <name>sn-glycerol 3-phosphate</name>
        <dbReference type="ChEBI" id="CHEBI:57597"/>
    </ligand>
</feature>
<keyword evidence="3 7" id="KW-0560">Oxidoreductase</keyword>
<comment type="subcellular location">
    <subcellularLocation>
        <location evidence="7">Cytoplasm</location>
    </subcellularLocation>
</comment>
<feature type="binding site" evidence="7">
    <location>
        <position position="138"/>
    </location>
    <ligand>
        <name>NADPH</name>
        <dbReference type="ChEBI" id="CHEBI:57783"/>
    </ligand>
</feature>
<dbReference type="SUPFAM" id="SSF51735">
    <property type="entry name" value="NAD(P)-binding Rossmann-fold domains"/>
    <property type="match status" value="1"/>
</dbReference>
<feature type="binding site" evidence="7">
    <location>
        <position position="189"/>
    </location>
    <ligand>
        <name>sn-glycerol 3-phosphate</name>
        <dbReference type="ChEBI" id="CHEBI:57597"/>
    </ligand>
</feature>
<dbReference type="Gene3D" id="3.40.50.720">
    <property type="entry name" value="NAD(P)-binding Rossmann-like Domain"/>
    <property type="match status" value="1"/>
</dbReference>
<gene>
    <name evidence="7" type="primary">gpsA</name>
    <name evidence="12" type="ORF">ACFOWX_12795</name>
</gene>
<dbReference type="Pfam" id="PF01210">
    <property type="entry name" value="NAD_Gly3P_dh_N"/>
    <property type="match status" value="1"/>
</dbReference>
<keyword evidence="13" id="KW-1185">Reference proteome</keyword>
<evidence type="ECO:0000259" key="10">
    <source>
        <dbReference type="Pfam" id="PF01210"/>
    </source>
</evidence>
<feature type="binding site" evidence="7">
    <location>
        <position position="254"/>
    </location>
    <ligand>
        <name>sn-glycerol 3-phosphate</name>
        <dbReference type="ChEBI" id="CHEBI:57597"/>
    </ligand>
</feature>
<dbReference type="RefSeq" id="WP_381424714.1">
    <property type="nucleotide sequence ID" value="NZ_JBHSDH010000013.1"/>
</dbReference>
<dbReference type="InterPro" id="IPR036291">
    <property type="entry name" value="NAD(P)-bd_dom_sf"/>
</dbReference>
<dbReference type="PIRSF" id="PIRSF000114">
    <property type="entry name" value="Glycerol-3-P_dh"/>
    <property type="match status" value="1"/>
</dbReference>
<dbReference type="PRINTS" id="PR00077">
    <property type="entry name" value="GPDHDRGNASE"/>
</dbReference>
<feature type="binding site" evidence="7">
    <location>
        <position position="252"/>
    </location>
    <ligand>
        <name>sn-glycerol 3-phosphate</name>
        <dbReference type="ChEBI" id="CHEBI:57597"/>
    </ligand>
</feature>
<feature type="binding site" evidence="7">
    <location>
        <position position="242"/>
    </location>
    <ligand>
        <name>sn-glycerol 3-phosphate</name>
        <dbReference type="ChEBI" id="CHEBI:57597"/>
    </ligand>
</feature>
<evidence type="ECO:0000256" key="6">
    <source>
        <dbReference type="ARBA" id="ARBA00023264"/>
    </source>
</evidence>
<dbReference type="InterPro" id="IPR013328">
    <property type="entry name" value="6PGD_dom2"/>
</dbReference>
<dbReference type="GO" id="GO:0047952">
    <property type="term" value="F:glycerol-3-phosphate dehydrogenase [NAD(P)+] activity"/>
    <property type="evidence" value="ECO:0007669"/>
    <property type="project" value="UniProtKB-EC"/>
</dbReference>
<dbReference type="SUPFAM" id="SSF48179">
    <property type="entry name" value="6-phosphogluconate dehydrogenase C-terminal domain-like"/>
    <property type="match status" value="1"/>
</dbReference>
<feature type="binding site" evidence="7">
    <location>
        <position position="253"/>
    </location>
    <ligand>
        <name>NADPH</name>
        <dbReference type="ChEBI" id="CHEBI:57783"/>
    </ligand>
</feature>
<feature type="binding site" evidence="7">
    <location>
        <position position="136"/>
    </location>
    <ligand>
        <name>sn-glycerol 3-phosphate</name>
        <dbReference type="ChEBI" id="CHEBI:57597"/>
    </ligand>
</feature>